<evidence type="ECO:0000313" key="1">
    <source>
        <dbReference type="EMBL" id="KAE8437127.1"/>
    </source>
</evidence>
<name>A0ABQ6X532_9GAMM</name>
<evidence type="ECO:0000313" key="2">
    <source>
        <dbReference type="Proteomes" id="UP000466130"/>
    </source>
</evidence>
<proteinExistence type="predicted"/>
<comment type="caution">
    <text evidence="1">The sequence shown here is derived from an EMBL/GenBank/DDBJ whole genome shotgun (WGS) entry which is preliminary data.</text>
</comment>
<gene>
    <name evidence="1" type="ORF">F1978_16485</name>
</gene>
<accession>A0ABQ6X532</accession>
<protein>
    <recommendedName>
        <fullName evidence="3">RiboL-PSP-HEPN domain-containing protein</fullName>
    </recommendedName>
</protein>
<evidence type="ECO:0008006" key="3">
    <source>
        <dbReference type="Google" id="ProtNLM"/>
    </source>
</evidence>
<dbReference type="Proteomes" id="UP000466130">
    <property type="component" value="Unassembled WGS sequence"/>
</dbReference>
<reference evidence="1 2" key="1">
    <citation type="submission" date="2019-09" db="EMBL/GenBank/DDBJ databases">
        <title>The Halomonas whole genome shotgun (WGS).</title>
        <authorList>
            <person name="Xie Z."/>
        </authorList>
    </citation>
    <scope>NUCLEOTIDE SEQUENCE [LARGE SCALE GENOMIC DNA]</scope>
    <source>
        <strain evidence="1 2">NBT06E8</strain>
    </source>
</reference>
<sequence>MSKATVSGRQTTNTFAYMFIGAKAMLEQAERDQDSQLYNLVSCLIYCAFTIEAYINHLGQLKCNDWDRKERTMSKLKKFKSLCGEAGIDPDFSQRPYLTLRELFLFRDKMAHGKTTTESVRKEVDLTGDSLRFTTESEWQEFSTIENARRAIEDTEELVKELHEKSGQNGNPMNYLGGGLFGVQRHNAT</sequence>
<dbReference type="RefSeq" id="WP_153844004.1">
    <property type="nucleotide sequence ID" value="NZ_CP048602.1"/>
</dbReference>
<dbReference type="EMBL" id="VWRT01000023">
    <property type="protein sequence ID" value="KAE8437127.1"/>
    <property type="molecule type" value="Genomic_DNA"/>
</dbReference>
<keyword evidence="2" id="KW-1185">Reference proteome</keyword>
<organism evidence="1 2">
    <name type="scientific">Vreelandella piezotolerans</name>
    <dbReference type="NCBI Taxonomy" id="2609667"/>
    <lineage>
        <taxon>Bacteria</taxon>
        <taxon>Pseudomonadati</taxon>
        <taxon>Pseudomonadota</taxon>
        <taxon>Gammaproteobacteria</taxon>
        <taxon>Oceanospirillales</taxon>
        <taxon>Halomonadaceae</taxon>
        <taxon>Vreelandella</taxon>
    </lineage>
</organism>